<dbReference type="STRING" id="1072256.CUTER_05045"/>
<evidence type="ECO:0000313" key="3">
    <source>
        <dbReference type="Proteomes" id="UP000035548"/>
    </source>
</evidence>
<dbReference type="EMBL" id="CP011546">
    <property type="protein sequence ID" value="AKK11010.1"/>
    <property type="molecule type" value="Genomic_DNA"/>
</dbReference>
<gene>
    <name evidence="2" type="ORF">CUTER_05045</name>
</gene>
<organism evidence="2 3">
    <name type="scientific">Corynebacterium uterequi</name>
    <dbReference type="NCBI Taxonomy" id="1072256"/>
    <lineage>
        <taxon>Bacteria</taxon>
        <taxon>Bacillati</taxon>
        <taxon>Actinomycetota</taxon>
        <taxon>Actinomycetes</taxon>
        <taxon>Mycobacteriales</taxon>
        <taxon>Corynebacteriaceae</taxon>
        <taxon>Corynebacterium</taxon>
    </lineage>
</organism>
<dbReference type="RefSeq" id="WP_047259494.1">
    <property type="nucleotide sequence ID" value="NZ_CP011546.1"/>
</dbReference>
<evidence type="ECO:0000313" key="2">
    <source>
        <dbReference type="EMBL" id="AKK11010.1"/>
    </source>
</evidence>
<dbReference type="AlphaFoldDB" id="A0A0G3HE43"/>
<reference evidence="2 3" key="1">
    <citation type="journal article" date="2015" name="Genome Announc.">
        <title>Virulence Factor Genes Detected in the Complete Genome Sequence of Corynebacterium uterequi DSM 45634, Isolated from the Uterus of a Maiden Mare.</title>
        <authorList>
            <person name="Ruckert C."/>
            <person name="Kriete M."/>
            <person name="Jaenicke S."/>
            <person name="Winkler A."/>
            <person name="Tauch A."/>
        </authorList>
    </citation>
    <scope>NUCLEOTIDE SEQUENCE [LARGE SCALE GENOMIC DNA]</scope>
    <source>
        <strain evidence="2 3">DSM 45634</strain>
    </source>
</reference>
<accession>A0A0G3HE43</accession>
<dbReference type="PATRIC" id="fig|1072256.5.peg.999"/>
<evidence type="ECO:0008006" key="4">
    <source>
        <dbReference type="Google" id="ProtNLM"/>
    </source>
</evidence>
<evidence type="ECO:0000256" key="1">
    <source>
        <dbReference type="SAM" id="SignalP"/>
    </source>
</evidence>
<feature type="signal peptide" evidence="1">
    <location>
        <begin position="1"/>
        <end position="23"/>
    </location>
</feature>
<reference evidence="3" key="2">
    <citation type="submission" date="2015-05" db="EMBL/GenBank/DDBJ databases">
        <title>Complete genome sequence of Corynebacterium uterequi DSM 45634, isolated from the uterus of a maiden mare.</title>
        <authorList>
            <person name="Ruckert C."/>
            <person name="Albersmeier A."/>
            <person name="Winkler A."/>
            <person name="Tauch A."/>
        </authorList>
    </citation>
    <scope>NUCLEOTIDE SEQUENCE [LARGE SCALE GENOMIC DNA]</scope>
    <source>
        <strain evidence="3">DSM 45634</strain>
    </source>
</reference>
<dbReference type="KEGG" id="cut:CUTER_05045"/>
<proteinExistence type="predicted"/>
<protein>
    <recommendedName>
        <fullName evidence="4">Secreted protein</fullName>
    </recommendedName>
</protein>
<sequence length="156" mass="16054">MWTRKRALAGAAASVMVASSIIAAPLSVAAESGVLYVRTDSPVQCEVRPGVDGLKIVCTSPTDEAYEAMPTCAKEDGVPGVLLAEGRSDVVCWNKEPTAAEKVLLPGETVVMNHYLLWADNAGGLHVATDVGEYGYVGPAGAADYAPGGINFTGSA</sequence>
<keyword evidence="3" id="KW-1185">Reference proteome</keyword>
<feature type="chain" id="PRO_5039101204" description="Secreted protein" evidence="1">
    <location>
        <begin position="24"/>
        <end position="156"/>
    </location>
</feature>
<dbReference type="Proteomes" id="UP000035548">
    <property type="component" value="Chromosome"/>
</dbReference>
<keyword evidence="1" id="KW-0732">Signal</keyword>
<name>A0A0G3HE43_9CORY</name>